<dbReference type="Gene3D" id="3.30.70.100">
    <property type="match status" value="1"/>
</dbReference>
<organism evidence="3 4">
    <name type="scientific">Ophiobolus disseminans</name>
    <dbReference type="NCBI Taxonomy" id="1469910"/>
    <lineage>
        <taxon>Eukaryota</taxon>
        <taxon>Fungi</taxon>
        <taxon>Dikarya</taxon>
        <taxon>Ascomycota</taxon>
        <taxon>Pezizomycotina</taxon>
        <taxon>Dothideomycetes</taxon>
        <taxon>Pleosporomycetidae</taxon>
        <taxon>Pleosporales</taxon>
        <taxon>Pleosporineae</taxon>
        <taxon>Phaeosphaeriaceae</taxon>
        <taxon>Ophiobolus</taxon>
    </lineage>
</organism>
<protein>
    <recommendedName>
        <fullName evidence="2">EthD domain-containing protein</fullName>
    </recommendedName>
</protein>
<dbReference type="SUPFAM" id="SSF54909">
    <property type="entry name" value="Dimeric alpha+beta barrel"/>
    <property type="match status" value="1"/>
</dbReference>
<evidence type="ECO:0000313" key="3">
    <source>
        <dbReference type="EMBL" id="KAF2827802.1"/>
    </source>
</evidence>
<name>A0A6A7A3A5_9PLEO</name>
<dbReference type="InterPro" id="IPR011008">
    <property type="entry name" value="Dimeric_a/b-barrel"/>
</dbReference>
<evidence type="ECO:0000256" key="1">
    <source>
        <dbReference type="ARBA" id="ARBA00005986"/>
    </source>
</evidence>
<dbReference type="Pfam" id="PF07110">
    <property type="entry name" value="EthD"/>
    <property type="match status" value="1"/>
</dbReference>
<comment type="similarity">
    <text evidence="1">Belongs to the tpcK family.</text>
</comment>
<dbReference type="AlphaFoldDB" id="A0A6A7A3A5"/>
<evidence type="ECO:0000259" key="2">
    <source>
        <dbReference type="Pfam" id="PF07110"/>
    </source>
</evidence>
<proteinExistence type="inferred from homology"/>
<gene>
    <name evidence="3" type="ORF">CC86DRAFT_404845</name>
</gene>
<dbReference type="OrthoDB" id="3454835at2759"/>
<accession>A0A6A7A3A5</accession>
<feature type="domain" description="EthD" evidence="2">
    <location>
        <begin position="17"/>
        <end position="114"/>
    </location>
</feature>
<dbReference type="EMBL" id="MU006223">
    <property type="protein sequence ID" value="KAF2827802.1"/>
    <property type="molecule type" value="Genomic_DNA"/>
</dbReference>
<reference evidence="3" key="1">
    <citation type="journal article" date="2020" name="Stud. Mycol.">
        <title>101 Dothideomycetes genomes: a test case for predicting lifestyles and emergence of pathogens.</title>
        <authorList>
            <person name="Haridas S."/>
            <person name="Albert R."/>
            <person name="Binder M."/>
            <person name="Bloem J."/>
            <person name="Labutti K."/>
            <person name="Salamov A."/>
            <person name="Andreopoulos B."/>
            <person name="Baker S."/>
            <person name="Barry K."/>
            <person name="Bills G."/>
            <person name="Bluhm B."/>
            <person name="Cannon C."/>
            <person name="Castanera R."/>
            <person name="Culley D."/>
            <person name="Daum C."/>
            <person name="Ezra D."/>
            <person name="Gonzalez J."/>
            <person name="Henrissat B."/>
            <person name="Kuo A."/>
            <person name="Liang C."/>
            <person name="Lipzen A."/>
            <person name="Lutzoni F."/>
            <person name="Magnuson J."/>
            <person name="Mondo S."/>
            <person name="Nolan M."/>
            <person name="Ohm R."/>
            <person name="Pangilinan J."/>
            <person name="Park H.-J."/>
            <person name="Ramirez L."/>
            <person name="Alfaro M."/>
            <person name="Sun H."/>
            <person name="Tritt A."/>
            <person name="Yoshinaga Y."/>
            <person name="Zwiers L.-H."/>
            <person name="Turgeon B."/>
            <person name="Goodwin S."/>
            <person name="Spatafora J."/>
            <person name="Crous P."/>
            <person name="Grigoriev I."/>
        </authorList>
    </citation>
    <scope>NUCLEOTIDE SEQUENCE</scope>
    <source>
        <strain evidence="3">CBS 113818</strain>
    </source>
</reference>
<evidence type="ECO:0000313" key="4">
    <source>
        <dbReference type="Proteomes" id="UP000799424"/>
    </source>
</evidence>
<sequence>MGRSHNLFGVTISAKRKPGMSEDDYHTYISKTHASHLKRLLVEKKIVDYTMQHNTSECMTDIEQLFPNLPAINRSPYDAFITIVFRSIQDYIDVKNDDHYLKVVNPDHVNFADGPSTMMSFGWFERHVKDGEAVEA</sequence>
<dbReference type="GO" id="GO:0016491">
    <property type="term" value="F:oxidoreductase activity"/>
    <property type="evidence" value="ECO:0007669"/>
    <property type="project" value="InterPro"/>
</dbReference>
<keyword evidence="4" id="KW-1185">Reference proteome</keyword>
<dbReference type="InterPro" id="IPR009799">
    <property type="entry name" value="EthD_dom"/>
</dbReference>
<dbReference type="Proteomes" id="UP000799424">
    <property type="component" value="Unassembled WGS sequence"/>
</dbReference>